<feature type="compositionally biased region" description="Basic residues" evidence="1">
    <location>
        <begin position="60"/>
        <end position="80"/>
    </location>
</feature>
<name>A0AAV5WTZ1_9BILA</name>
<evidence type="ECO:0000313" key="3">
    <source>
        <dbReference type="Proteomes" id="UP001432322"/>
    </source>
</evidence>
<feature type="non-terminal residue" evidence="2">
    <location>
        <position position="225"/>
    </location>
</feature>
<comment type="caution">
    <text evidence="2">The sequence shown here is derived from an EMBL/GenBank/DDBJ whole genome shotgun (WGS) entry which is preliminary data.</text>
</comment>
<protein>
    <recommendedName>
        <fullName evidence="4">G protein-coupled receptor</fullName>
    </recommendedName>
</protein>
<evidence type="ECO:0000313" key="2">
    <source>
        <dbReference type="EMBL" id="GMT34562.1"/>
    </source>
</evidence>
<organism evidence="2 3">
    <name type="scientific">Pristionchus fissidentatus</name>
    <dbReference type="NCBI Taxonomy" id="1538716"/>
    <lineage>
        <taxon>Eukaryota</taxon>
        <taxon>Metazoa</taxon>
        <taxon>Ecdysozoa</taxon>
        <taxon>Nematoda</taxon>
        <taxon>Chromadorea</taxon>
        <taxon>Rhabditida</taxon>
        <taxon>Rhabditina</taxon>
        <taxon>Diplogasteromorpha</taxon>
        <taxon>Diplogasteroidea</taxon>
        <taxon>Neodiplogasteridae</taxon>
        <taxon>Pristionchus</taxon>
    </lineage>
</organism>
<evidence type="ECO:0008006" key="4">
    <source>
        <dbReference type="Google" id="ProtNLM"/>
    </source>
</evidence>
<keyword evidence="3" id="KW-1185">Reference proteome</keyword>
<sequence>MRILLSGLMTTSGRTATLSASLSLDREVGAGPASRSLDCHRRVVVRDKIRVGVVGDGGVRRRGRRRGSGRGGSHRRRLRRRRTRPLVGQLTLVDLLVGIVSARRRCLLCDRGRVDDAVFFVVLVLGAVQLGELILGQEAVLDLIPSLPYVSVCLGYPHPMYFPRFLLEPRRSEDIGDFRAGLNISKPSDGHVHLRQLFDSLLSLEFEFECGDVVFDGFHNLLFSR</sequence>
<gene>
    <name evidence="2" type="ORF">PFISCL1PPCAC_25859</name>
</gene>
<dbReference type="EMBL" id="BTSY01000006">
    <property type="protein sequence ID" value="GMT34562.1"/>
    <property type="molecule type" value="Genomic_DNA"/>
</dbReference>
<accession>A0AAV5WTZ1</accession>
<evidence type="ECO:0000256" key="1">
    <source>
        <dbReference type="SAM" id="MobiDB-lite"/>
    </source>
</evidence>
<dbReference type="AlphaFoldDB" id="A0AAV5WTZ1"/>
<reference evidence="2" key="1">
    <citation type="submission" date="2023-10" db="EMBL/GenBank/DDBJ databases">
        <title>Genome assembly of Pristionchus species.</title>
        <authorList>
            <person name="Yoshida K."/>
            <person name="Sommer R.J."/>
        </authorList>
    </citation>
    <scope>NUCLEOTIDE SEQUENCE</scope>
    <source>
        <strain evidence="2">RS5133</strain>
    </source>
</reference>
<feature type="region of interest" description="Disordered" evidence="1">
    <location>
        <begin position="58"/>
        <end position="80"/>
    </location>
</feature>
<proteinExistence type="predicted"/>
<dbReference type="Proteomes" id="UP001432322">
    <property type="component" value="Unassembled WGS sequence"/>
</dbReference>